<organism evidence="1 2">
    <name type="scientific">Ralstonia phage RSF1</name>
    <dbReference type="NCBI Taxonomy" id="1689679"/>
    <lineage>
        <taxon>Viruses</taxon>
        <taxon>Duplodnaviria</taxon>
        <taxon>Heunggongvirae</taxon>
        <taxon>Uroviricota</taxon>
        <taxon>Caudoviricetes</taxon>
        <taxon>Chimalliviridae</taxon>
        <taxon>Chiangmaivirus</taxon>
        <taxon>Chiangmaivirus RSF1</taxon>
    </lineage>
</organism>
<dbReference type="InterPro" id="IPR057919">
    <property type="entry name" value="PhiKZ_Gp91"/>
</dbReference>
<reference evidence="1 2" key="1">
    <citation type="submission" date="2015-07" db="EMBL/GenBank/DDBJ databases">
        <title>Two Asian jumbo phage RSL2 and RSF1 infecting the phytopathogen Ralstonia solanacearum share common features related to the phi-KZ-like phages.</title>
        <authorList>
            <person name="Kawasaki T."/>
            <person name="Fujie M."/>
            <person name="Chatchawankanphanich O."/>
            <person name="Ogata H."/>
            <person name="Yamada T."/>
        </authorList>
    </citation>
    <scope>NUCLEOTIDE SEQUENCE [LARGE SCALE GENOMIC DNA]</scope>
    <source>
        <strain evidence="1 2">RSF1</strain>
    </source>
</reference>
<dbReference type="RefSeq" id="YP_009207985.1">
    <property type="nucleotide sequence ID" value="NC_028899.1"/>
</dbReference>
<keyword evidence="2" id="KW-1185">Reference proteome</keyword>
<sequence>MKIFGGLKLYPNGFLGAPIEYRKAQVNKPIQVDLIGTATRRITLESEDNDLTPNQAIEELYKETLKHESVLKQDFAFRERLYVAALRAFGTLTINEWIEKQKQNPYFDTMQNRFVDETVCYVYTGFRKYHPMIFLDTLDIGKHNAWTIGVATREYLVNGYRNDPVLIRDFLRTWLGQRDGLSDMLISLRVFFGS</sequence>
<dbReference type="OrthoDB" id="30410at10239"/>
<name>A0A0K2QQZ5_9CAUD</name>
<accession>A0A0K2QQZ5</accession>
<evidence type="ECO:0000313" key="2">
    <source>
        <dbReference type="Proteomes" id="UP000202583"/>
    </source>
</evidence>
<evidence type="ECO:0000313" key="1">
    <source>
        <dbReference type="EMBL" id="BAS04973.1"/>
    </source>
</evidence>
<dbReference type="KEGG" id="vg:26634642"/>
<protein>
    <recommendedName>
        <fullName evidence="3">Virion structural protein</fullName>
    </recommendedName>
</protein>
<dbReference type="Pfam" id="PF25618">
    <property type="entry name" value="PhiKZ_gp91"/>
    <property type="match status" value="1"/>
</dbReference>
<dbReference type="EMBL" id="AP014927">
    <property type="protein sequence ID" value="BAS04973.1"/>
    <property type="molecule type" value="Genomic_DNA"/>
</dbReference>
<evidence type="ECO:0008006" key="3">
    <source>
        <dbReference type="Google" id="ProtNLM"/>
    </source>
</evidence>
<dbReference type="GeneID" id="26634642"/>
<dbReference type="Proteomes" id="UP000202583">
    <property type="component" value="Segment"/>
</dbReference>
<proteinExistence type="predicted"/>